<feature type="domain" description="DUF7888" evidence="2">
    <location>
        <begin position="57"/>
        <end position="182"/>
    </location>
</feature>
<keyword evidence="1" id="KW-0732">Signal</keyword>
<organism evidence="3 4">
    <name type="scientific">Cercospora berteroae</name>
    <dbReference type="NCBI Taxonomy" id="357750"/>
    <lineage>
        <taxon>Eukaryota</taxon>
        <taxon>Fungi</taxon>
        <taxon>Dikarya</taxon>
        <taxon>Ascomycota</taxon>
        <taxon>Pezizomycotina</taxon>
        <taxon>Dothideomycetes</taxon>
        <taxon>Dothideomycetidae</taxon>
        <taxon>Mycosphaerellales</taxon>
        <taxon>Mycosphaerellaceae</taxon>
        <taxon>Cercospora</taxon>
    </lineage>
</organism>
<name>A0A2S6CLZ9_9PEZI</name>
<feature type="chain" id="PRO_5015565057" description="DUF7888 domain-containing protein" evidence="1">
    <location>
        <begin position="21"/>
        <end position="185"/>
    </location>
</feature>
<dbReference type="EMBL" id="PNEN01000230">
    <property type="protein sequence ID" value="PPJ60720.1"/>
    <property type="molecule type" value="Genomic_DNA"/>
</dbReference>
<dbReference type="Pfam" id="PF25411">
    <property type="entry name" value="DUF7888"/>
    <property type="match status" value="1"/>
</dbReference>
<evidence type="ECO:0000313" key="4">
    <source>
        <dbReference type="Proteomes" id="UP000237631"/>
    </source>
</evidence>
<reference evidence="4" key="1">
    <citation type="journal article" date="2017" name="bioRxiv">
        <title>Conservation of a gene cluster reveals novel cercosporin biosynthetic mechanisms and extends production to the genus Colletotrichum.</title>
        <authorList>
            <person name="de Jonge R."/>
            <person name="Ebert M.K."/>
            <person name="Huitt-Roehl C.R."/>
            <person name="Pal P."/>
            <person name="Suttle J.C."/>
            <person name="Spanner R.E."/>
            <person name="Neubauer J.D."/>
            <person name="Jurick W.M.II."/>
            <person name="Stott K.A."/>
            <person name="Secor G.A."/>
            <person name="Thomma B.P.H.J."/>
            <person name="Van de Peer Y."/>
            <person name="Townsend C.A."/>
            <person name="Bolton M.D."/>
        </authorList>
    </citation>
    <scope>NUCLEOTIDE SEQUENCE [LARGE SCALE GENOMIC DNA]</scope>
    <source>
        <strain evidence="4">CBS538.71</strain>
    </source>
</reference>
<evidence type="ECO:0000259" key="2">
    <source>
        <dbReference type="Pfam" id="PF25411"/>
    </source>
</evidence>
<gene>
    <name evidence="3" type="ORF">CBER1_03488</name>
</gene>
<sequence>MKFSKTCLLSLAALATSGSAAPASLDMTVPSLAPEHEIVERSAELDKRFGPIAILLVKVIGGQLLAGAAKAAIDAAKAHLEPEGSSFKDFDQARRAFTPEMAKDLYEKKVNSGIKGVACFNGPYSWAAGSHYEGPIDINYKWDIYHTDYDCFEIYSGYVENKGDGGYENIAFYGTCAYNKGTYRC</sequence>
<accession>A0A2S6CLZ9</accession>
<dbReference type="OrthoDB" id="3641472at2759"/>
<evidence type="ECO:0000313" key="3">
    <source>
        <dbReference type="EMBL" id="PPJ60720.1"/>
    </source>
</evidence>
<evidence type="ECO:0000256" key="1">
    <source>
        <dbReference type="SAM" id="SignalP"/>
    </source>
</evidence>
<proteinExistence type="predicted"/>
<dbReference type="InterPro" id="IPR057210">
    <property type="entry name" value="DUF7888"/>
</dbReference>
<comment type="caution">
    <text evidence="3">The sequence shown here is derived from an EMBL/GenBank/DDBJ whole genome shotgun (WGS) entry which is preliminary data.</text>
</comment>
<dbReference type="Proteomes" id="UP000237631">
    <property type="component" value="Unassembled WGS sequence"/>
</dbReference>
<feature type="signal peptide" evidence="1">
    <location>
        <begin position="1"/>
        <end position="20"/>
    </location>
</feature>
<protein>
    <recommendedName>
        <fullName evidence="2">DUF7888 domain-containing protein</fullName>
    </recommendedName>
</protein>
<keyword evidence="4" id="KW-1185">Reference proteome</keyword>
<dbReference type="AlphaFoldDB" id="A0A2S6CLZ9"/>